<reference evidence="1" key="1">
    <citation type="submission" date="2020-07" db="EMBL/GenBank/DDBJ databases">
        <title>Clinical and genomic characterization of carbapenemase-producing Enterobacterales causing secondary infections during the COVID-19 crisis at a New York City hospital.</title>
        <authorList>
            <person name="Gomez-Simmonds A."/>
            <person name="Annavajhala M.K."/>
            <person name="Uhlemann A.-C."/>
        </authorList>
    </citation>
    <scope>NUCLEOTIDE SEQUENCE</scope>
    <source>
        <strain evidence="1">NK1677</strain>
    </source>
</reference>
<dbReference type="AlphaFoldDB" id="A0A927DQA1"/>
<gene>
    <name evidence="1" type="ORF">IE996_30650</name>
</gene>
<comment type="caution">
    <text evidence="1">The sequence shown here is derived from an EMBL/GenBank/DDBJ whole genome shotgun (WGS) entry which is preliminary data.</text>
</comment>
<organism evidence="1 2">
    <name type="scientific">Klebsiella pneumoniae</name>
    <dbReference type="NCBI Taxonomy" id="573"/>
    <lineage>
        <taxon>Bacteria</taxon>
        <taxon>Pseudomonadati</taxon>
        <taxon>Pseudomonadota</taxon>
        <taxon>Gammaproteobacteria</taxon>
        <taxon>Enterobacterales</taxon>
        <taxon>Enterobacteriaceae</taxon>
        <taxon>Klebsiella/Raoultella group</taxon>
        <taxon>Klebsiella</taxon>
        <taxon>Klebsiella pneumoniae complex</taxon>
    </lineage>
</organism>
<accession>A0A927DQA1</accession>
<sequence>MSFYWNHRSPLPFFTPGVTTQATALATPGVVIALCRCFYAILGQESPLCSLFPPVNFYIHVGYS</sequence>
<evidence type="ECO:0000313" key="1">
    <source>
        <dbReference type="EMBL" id="MBD3710029.1"/>
    </source>
</evidence>
<protein>
    <submittedName>
        <fullName evidence="1">Uncharacterized protein</fullName>
    </submittedName>
</protein>
<evidence type="ECO:0000313" key="2">
    <source>
        <dbReference type="Proteomes" id="UP000616340"/>
    </source>
</evidence>
<proteinExistence type="predicted"/>
<name>A0A927DQA1_KLEPN</name>
<dbReference type="Proteomes" id="UP000616340">
    <property type="component" value="Unassembled WGS sequence"/>
</dbReference>
<dbReference type="EMBL" id="JACXTN010000005">
    <property type="protein sequence ID" value="MBD3710029.1"/>
    <property type="molecule type" value="Genomic_DNA"/>
</dbReference>